<feature type="repeat" description="TPR" evidence="6">
    <location>
        <begin position="478"/>
        <end position="511"/>
    </location>
</feature>
<evidence type="ECO:0000256" key="1">
    <source>
        <dbReference type="ARBA" id="ARBA00022588"/>
    </source>
</evidence>
<dbReference type="PROSITE" id="PS50293">
    <property type="entry name" value="TPR_REGION"/>
    <property type="match status" value="2"/>
</dbReference>
<dbReference type="GeneTree" id="ENSGT00950000182946"/>
<keyword evidence="4" id="KW-0391">Immunity</keyword>
<evidence type="ECO:0000256" key="6">
    <source>
        <dbReference type="PROSITE-ProRule" id="PRU00339"/>
    </source>
</evidence>
<name>A0A7D9NKC4_XENTR</name>
<evidence type="ECO:0000313" key="7">
    <source>
        <dbReference type="Ensembl" id="ENSXETP00000045126"/>
    </source>
</evidence>
<dbReference type="PANTHER" id="PTHR10271:SF33">
    <property type="entry name" value="INTERFERON-INDUCED PROTEIN WITH TETRATRICOPEPTIDE REPEATS 5"/>
    <property type="match status" value="1"/>
</dbReference>
<dbReference type="GO" id="GO:0005829">
    <property type="term" value="C:cytosol"/>
    <property type="evidence" value="ECO:0000318"/>
    <property type="project" value="GO_Central"/>
</dbReference>
<reference evidence="7" key="1">
    <citation type="journal article" date="2010" name="Science">
        <title>The genome of the Western clawed frog Xenopus tropicalis.</title>
        <authorList>
            <person name="Hellsten U."/>
            <person name="Harland R.M."/>
            <person name="Gilchrist M.J."/>
            <person name="Hendrix D."/>
            <person name="Jurka J."/>
            <person name="Kapitonov V."/>
            <person name="Ovcharenko I."/>
            <person name="Putnam N.H."/>
            <person name="Shu S."/>
            <person name="Taher L."/>
            <person name="Blitz I.L."/>
            <person name="Blumberg B."/>
            <person name="Dichmann D.S."/>
            <person name="Dubchak I."/>
            <person name="Amaya E."/>
            <person name="Detter J.C."/>
            <person name="Fletcher R."/>
            <person name="Gerhard D.S."/>
            <person name="Goodstein D."/>
            <person name="Graves T."/>
            <person name="Grigoriev I.V."/>
            <person name="Grimwood J."/>
            <person name="Kawashima T."/>
            <person name="Lindquist E."/>
            <person name="Lucas S.M."/>
            <person name="Mead P.E."/>
            <person name="Mitros T."/>
            <person name="Ogino H."/>
            <person name="Ohta Y."/>
            <person name="Poliakov A.V."/>
            <person name="Pollet N."/>
            <person name="Robert J."/>
            <person name="Salamov A."/>
            <person name="Sater A.K."/>
            <person name="Schmutz J."/>
            <person name="Terry A."/>
            <person name="Vize P.D."/>
            <person name="Warren W.C."/>
            <person name="Wells D."/>
            <person name="Wills A."/>
            <person name="Wilson R.K."/>
            <person name="Zimmerman L.B."/>
            <person name="Zorn A.M."/>
            <person name="Grainger R."/>
            <person name="Grammer T."/>
            <person name="Khokha M.K."/>
            <person name="Richardson P.M."/>
            <person name="Rokhsar D.S."/>
        </authorList>
    </citation>
    <scope>NUCLEOTIDE SEQUENCE [LARGE SCALE GENOMIC DNA]</scope>
    <source>
        <strain evidence="7">Nigerian</strain>
    </source>
</reference>
<evidence type="ECO:0000313" key="8">
    <source>
        <dbReference type="Proteomes" id="UP000008143"/>
    </source>
</evidence>
<dbReference type="Gene3D" id="1.25.40.10">
    <property type="entry name" value="Tetratricopeptide repeat domain"/>
    <property type="match status" value="4"/>
</dbReference>
<dbReference type="GO" id="GO:0051607">
    <property type="term" value="P:defense response to virus"/>
    <property type="evidence" value="ECO:0000318"/>
    <property type="project" value="GO_Central"/>
</dbReference>
<dbReference type="FunFam" id="1.25.40.10:FF:000036">
    <property type="entry name" value="interferon-induced protein with tetratricopeptide repeats 5"/>
    <property type="match status" value="1"/>
</dbReference>
<dbReference type="Proteomes" id="UP000008143">
    <property type="component" value="Chromosome 7"/>
</dbReference>
<dbReference type="Pfam" id="PF13181">
    <property type="entry name" value="TPR_8"/>
    <property type="match status" value="1"/>
</dbReference>
<dbReference type="OrthoDB" id="10043504at2759"/>
<dbReference type="Xenbase" id="XB-GENE-29078363">
    <property type="gene designation" value="LOC100486481"/>
</dbReference>
<dbReference type="PROSITE" id="PS50005">
    <property type="entry name" value="TPR"/>
    <property type="match status" value="2"/>
</dbReference>
<evidence type="ECO:0000313" key="10">
    <source>
        <dbReference type="Xenbase" id="XB-GENE-29078363"/>
    </source>
</evidence>
<dbReference type="SMART" id="SM00028">
    <property type="entry name" value="TPR"/>
    <property type="match status" value="6"/>
</dbReference>
<comment type="similarity">
    <text evidence="5">Belongs to the IFIT family.</text>
</comment>
<evidence type="ECO:0000256" key="2">
    <source>
        <dbReference type="ARBA" id="ARBA00022737"/>
    </source>
</evidence>
<keyword evidence="1" id="KW-0399">Innate immunity</keyword>
<evidence type="ECO:0000256" key="3">
    <source>
        <dbReference type="ARBA" id="ARBA00022803"/>
    </source>
</evidence>
<accession>A0A7D9NKC4</accession>
<dbReference type="InterPro" id="IPR011990">
    <property type="entry name" value="TPR-like_helical_dom_sf"/>
</dbReference>
<dbReference type="KEGG" id="xtr:100486481"/>
<feature type="repeat" description="TPR" evidence="6">
    <location>
        <begin position="381"/>
        <end position="414"/>
    </location>
</feature>
<dbReference type="SUPFAM" id="SSF48452">
    <property type="entry name" value="TPR-like"/>
    <property type="match status" value="2"/>
</dbReference>
<proteinExistence type="inferred from homology"/>
<reference evidence="7" key="2">
    <citation type="submission" date="2011-06" db="UniProtKB">
        <authorList>
            <consortium name="Ensembl"/>
        </authorList>
    </citation>
    <scope>IDENTIFICATION</scope>
</reference>
<dbReference type="PANTHER" id="PTHR10271">
    <property type="entry name" value="INTERFERON-INDUCED PROTEIN WITH TETRATRICOPEPTIDE REPEATS"/>
    <property type="match status" value="1"/>
</dbReference>
<dbReference type="OMA" id="ITHYTEA"/>
<dbReference type="GO" id="GO:0045087">
    <property type="term" value="P:innate immune response"/>
    <property type="evidence" value="ECO:0007669"/>
    <property type="project" value="UniProtKB-KW"/>
</dbReference>
<protein>
    <submittedName>
        <fullName evidence="7 9">Interferon-induced protein with tetratricopeptide repeats 5</fullName>
    </submittedName>
</protein>
<reference evidence="9" key="3">
    <citation type="submission" date="2025-04" db="UniProtKB">
        <authorList>
            <consortium name="RefSeq"/>
        </authorList>
    </citation>
    <scope>IDENTIFICATION</scope>
    <source>
        <strain evidence="9">Nigerian</strain>
        <tissue evidence="9">Liver and blood</tissue>
    </source>
</reference>
<keyword evidence="8" id="KW-1185">Reference proteome</keyword>
<evidence type="ECO:0000256" key="5">
    <source>
        <dbReference type="ARBA" id="ARBA00038336"/>
    </source>
</evidence>
<keyword evidence="3 6" id="KW-0802">TPR repeat</keyword>
<dbReference type="AGR" id="Xenbase:XB-GENE-29078363"/>
<evidence type="ECO:0000256" key="4">
    <source>
        <dbReference type="ARBA" id="ARBA00022859"/>
    </source>
</evidence>
<evidence type="ECO:0000313" key="9">
    <source>
        <dbReference type="RefSeq" id="XP_002937235.3"/>
    </source>
</evidence>
<dbReference type="AlphaFoldDB" id="A0A7D9NKC4"/>
<keyword evidence="2" id="KW-0677">Repeat</keyword>
<dbReference type="RefSeq" id="XP_002937235.3">
    <property type="nucleotide sequence ID" value="XM_002937189.5"/>
</dbReference>
<dbReference type="DNASU" id="394961"/>
<dbReference type="Ensembl" id="ENSXETT00000045126">
    <property type="protein sequence ID" value="ENSXETP00000045126"/>
    <property type="gene ID" value="ENSXETG00000042641"/>
</dbReference>
<gene>
    <name evidence="7 9 10" type="primary">LOC100486481</name>
</gene>
<sequence length="525" mass="60025">MMAVHAYNAAAAAKGPEIGTHSRGKGRSLRNILTGTMSDLSVESLKNHLLKLECHFTWAFFKEEADVDNIEERLHDQIAFLPSTHRHRLHNLLAYTSYLKGDNQEAIRQLQKAEEHLQGTQTAHLDIKRAVTYSNYAWLYYHSNQFSKTQFYLEKVEAICKKCESSPEHDILLTERYGEQAWALLTLYGKYCERAKECFEKALVLDPDNPELSSGYAIVIYRLESQHYRDYGTDEGTSLELLKRAVTLNENDTVIKALLALKYVYLGQAEEGGKIMEEALIQTPDSPYLLRYAAKFYRIVGKTGDAITILKKALNQTPTSSSLHHQIGICYKKKMNMLIKSAKIAKSLNQPTNAYTRDISDAISSAIFHFEKAIEFKKIFVDAYIDLGYIYGKASQFEKADDMFQKALNLGDLTCEEKQEIHLSYAVFKQFQMRSESEAIRHYKEALLILNNTNARRFSKSNLEKLAERKIITEPSDATGFGLLGFIYQQDGEIKQATDYYKKALERDPDNEDYLSALCCMRLSE</sequence>
<organism evidence="7">
    <name type="scientific">Xenopus tropicalis</name>
    <name type="common">Western clawed frog</name>
    <name type="synonym">Silurana tropicalis</name>
    <dbReference type="NCBI Taxonomy" id="8364"/>
    <lineage>
        <taxon>Eukaryota</taxon>
        <taxon>Metazoa</taxon>
        <taxon>Chordata</taxon>
        <taxon>Craniata</taxon>
        <taxon>Vertebrata</taxon>
        <taxon>Euteleostomi</taxon>
        <taxon>Amphibia</taxon>
        <taxon>Batrachia</taxon>
        <taxon>Anura</taxon>
        <taxon>Pipoidea</taxon>
        <taxon>Pipidae</taxon>
        <taxon>Xenopodinae</taxon>
        <taxon>Xenopus</taxon>
        <taxon>Silurana</taxon>
    </lineage>
</organism>
<dbReference type="InterPro" id="IPR019734">
    <property type="entry name" value="TPR_rpt"/>
</dbReference>
<dbReference type="Pfam" id="PF00515">
    <property type="entry name" value="TPR_1"/>
    <property type="match status" value="1"/>
</dbReference>
<dbReference type="GeneID" id="100486481"/>
<dbReference type="FunFam" id="1.25.40.10:FF:003134">
    <property type="entry name" value="Interferon-induced protein with tetratricopeptide repeats 1"/>
    <property type="match status" value="1"/>
</dbReference>